<dbReference type="RefSeq" id="YP_010802849.1">
    <property type="nucleotide sequence ID" value="NC_077056.1"/>
</dbReference>
<dbReference type="KEGG" id="vg:80541650"/>
<reference evidence="1" key="1">
    <citation type="submission" date="2020-02" db="EMBL/GenBank/DDBJ databases">
        <title>Molecular characterization and detection of a new virus that is most closely related to members of the genus Foveavirus of the family Betaflexiviridae in camellia.</title>
        <authorList>
            <person name="Zheng L."/>
            <person name="Chen M."/>
            <person name="Li R."/>
        </authorList>
    </citation>
    <scope>NUCLEOTIDE SEQUENCE</scope>
    <source>
        <strain evidence="1">Adolphe Audusson</strain>
    </source>
</reference>
<name>A0A7S9TQG1_9VIRU</name>
<proteinExistence type="predicted"/>
<dbReference type="Proteomes" id="UP001162011">
    <property type="component" value="Segment"/>
</dbReference>
<keyword evidence="2" id="KW-1185">Reference proteome</keyword>
<dbReference type="GeneID" id="80541650"/>
<dbReference type="EMBL" id="MT028514">
    <property type="protein sequence ID" value="QPI34843.1"/>
    <property type="molecule type" value="Genomic_RNA"/>
</dbReference>
<organism evidence="1 2">
    <name type="scientific">Camellia ringspot associated virus 4</name>
    <dbReference type="NCBI Taxonomy" id="2791164"/>
    <lineage>
        <taxon>Viruses</taxon>
        <taxon>Riboviria</taxon>
        <taxon>Orthornavirae</taxon>
        <taxon>Kitrinoviricota</taxon>
        <taxon>Alsuviricetes</taxon>
        <taxon>Tymovirales</taxon>
        <taxon>Betaflexiviridae</taxon>
        <taxon>Quinvirinae</taxon>
        <taxon>Foveavirus</taxon>
        <taxon>Foveavirus tetracamelliae</taxon>
    </lineage>
</organism>
<evidence type="ECO:0000313" key="2">
    <source>
        <dbReference type="Proteomes" id="UP001162011"/>
    </source>
</evidence>
<sequence length="109" mass="12652">MVWQRRWSRRRSLPTKLRKKLACIELLQGKIKMPPITLRLLEVDQGPNQLYIFERFQRVDWLRGLIFAGLLKTCCLGLCIQGKAGKPISTFGSSVGLQLNLPWTFLWPL</sequence>
<evidence type="ECO:0000313" key="1">
    <source>
        <dbReference type="EMBL" id="QPI34843.1"/>
    </source>
</evidence>
<accession>A0A7S9TQG1</accession>
<protein>
    <submittedName>
        <fullName evidence="1">Uncharacterized protein</fullName>
    </submittedName>
</protein>